<dbReference type="SUPFAM" id="SSF46689">
    <property type="entry name" value="Homeodomain-like"/>
    <property type="match status" value="1"/>
</dbReference>
<dbReference type="GO" id="GO:0043565">
    <property type="term" value="F:sequence-specific DNA binding"/>
    <property type="evidence" value="ECO:0007669"/>
    <property type="project" value="InterPro"/>
</dbReference>
<dbReference type="RefSeq" id="WP_274292213.1">
    <property type="nucleotide sequence ID" value="NZ_CP117990.1"/>
</dbReference>
<name>A0AAQ2Y4R4_9VIBR</name>
<evidence type="ECO:0000313" key="3">
    <source>
        <dbReference type="EMBL" id="WDG11988.1"/>
    </source>
</evidence>
<dbReference type="AlphaFoldDB" id="A0AAQ2Y4R4"/>
<sequence length="95" mass="11030">MPYKPIDNNYLLTSVESLLTHTRDSHTARPDVSALVPFVRDVVLEEVVIHCRGNQAKAARVLDIHRSTLRTHLRRIQRQKSPQRKLRANIERLGR</sequence>
<keyword evidence="3" id="KW-0614">Plasmid</keyword>
<dbReference type="Gene3D" id="1.10.10.60">
    <property type="entry name" value="Homeodomain-like"/>
    <property type="match status" value="1"/>
</dbReference>
<geneLocation type="plasmid" evidence="3 4">
    <name>p_1</name>
</geneLocation>
<reference evidence="3" key="1">
    <citation type="submission" date="2023-02" db="EMBL/GenBank/DDBJ databases">
        <title>Isolation, identification, and genome analysis of Vibrio campbellii in the Penaeus vannamei larvae stage.</title>
        <authorList>
            <person name="Huang T."/>
            <person name="Zhang B."/>
        </authorList>
    </citation>
    <scope>NUCLEOTIDE SEQUENCE</scope>
    <source>
        <strain evidence="3">20220413_1</strain>
        <plasmid evidence="3">p_1</plasmid>
    </source>
</reference>
<accession>A0AAQ2Y4R4</accession>
<gene>
    <name evidence="3" type="ORF">PUN50_27230</name>
</gene>
<feature type="region of interest" description="Disordered" evidence="1">
    <location>
        <begin position="75"/>
        <end position="95"/>
    </location>
</feature>
<organism evidence="3 4">
    <name type="scientific">Vibrio campbellii</name>
    <dbReference type="NCBI Taxonomy" id="680"/>
    <lineage>
        <taxon>Bacteria</taxon>
        <taxon>Pseudomonadati</taxon>
        <taxon>Pseudomonadota</taxon>
        <taxon>Gammaproteobacteria</taxon>
        <taxon>Vibrionales</taxon>
        <taxon>Vibrionaceae</taxon>
        <taxon>Vibrio</taxon>
    </lineage>
</organism>
<dbReference type="Pfam" id="PF02954">
    <property type="entry name" value="HTH_8"/>
    <property type="match status" value="1"/>
</dbReference>
<dbReference type="PRINTS" id="PR01590">
    <property type="entry name" value="HTHFIS"/>
</dbReference>
<evidence type="ECO:0000313" key="4">
    <source>
        <dbReference type="Proteomes" id="UP001219537"/>
    </source>
</evidence>
<protein>
    <submittedName>
        <fullName evidence="3">Helix-turn-helix domain-containing protein</fullName>
    </submittedName>
</protein>
<evidence type="ECO:0000256" key="1">
    <source>
        <dbReference type="SAM" id="MobiDB-lite"/>
    </source>
</evidence>
<evidence type="ECO:0000259" key="2">
    <source>
        <dbReference type="Pfam" id="PF02954"/>
    </source>
</evidence>
<dbReference type="EMBL" id="CP117990">
    <property type="protein sequence ID" value="WDG11988.1"/>
    <property type="molecule type" value="Genomic_DNA"/>
</dbReference>
<proteinExistence type="predicted"/>
<dbReference type="InterPro" id="IPR009057">
    <property type="entry name" value="Homeodomain-like_sf"/>
</dbReference>
<feature type="domain" description="DNA binding HTH" evidence="2">
    <location>
        <begin position="43"/>
        <end position="74"/>
    </location>
</feature>
<feature type="compositionally biased region" description="Basic residues" evidence="1">
    <location>
        <begin position="75"/>
        <end position="87"/>
    </location>
</feature>
<dbReference type="Proteomes" id="UP001219537">
    <property type="component" value="Plasmid p_1"/>
</dbReference>
<dbReference type="InterPro" id="IPR002197">
    <property type="entry name" value="HTH_Fis"/>
</dbReference>